<gene>
    <name evidence="1" type="ORF">K933_02836</name>
</gene>
<evidence type="ECO:0000313" key="1">
    <source>
        <dbReference type="EMBL" id="ESP89691.1"/>
    </source>
</evidence>
<protein>
    <recommendedName>
        <fullName evidence="3">Small CPxCG-related zinc finger protein</fullName>
    </recommendedName>
</protein>
<evidence type="ECO:0000313" key="2">
    <source>
        <dbReference type="Proteomes" id="UP000017840"/>
    </source>
</evidence>
<evidence type="ECO:0008006" key="3">
    <source>
        <dbReference type="Google" id="ProtNLM"/>
    </source>
</evidence>
<name>V4GWY7_9EURY</name>
<dbReference type="STRING" id="1324957.K933_02836"/>
<dbReference type="Proteomes" id="UP000017840">
    <property type="component" value="Unassembled WGS sequence"/>
</dbReference>
<dbReference type="RefSeq" id="WP_023393159.1">
    <property type="nucleotide sequence ID" value="NZ_ASGZ01000006.1"/>
</dbReference>
<dbReference type="OrthoDB" id="165303at2157"/>
<sequence length="68" mass="8016">MARSDRAGTTPLDRYRERLREEPECAECGFTDEGGDWRTKYRNRRIVYHHLCPRCGATETLELRLDGE</sequence>
<organism evidence="1 2">
    <name type="scientific">Candidatus Halobonum tyrrellensis G22</name>
    <dbReference type="NCBI Taxonomy" id="1324957"/>
    <lineage>
        <taxon>Archaea</taxon>
        <taxon>Methanobacteriati</taxon>
        <taxon>Methanobacteriota</taxon>
        <taxon>Stenosarchaea group</taxon>
        <taxon>Halobacteria</taxon>
        <taxon>Halobacteriales</taxon>
        <taxon>Haloferacaceae</taxon>
        <taxon>Candidatus Halobonum</taxon>
    </lineage>
</organism>
<reference evidence="1 2" key="1">
    <citation type="journal article" date="2013" name="Genome Announc.">
        <title>Draft Genome Sequence of 'Candidatus Halobonum tyrrellensis' Strain G22, Isolated from the Hypersaline Waters of Lake Tyrrell, Australia.</title>
        <authorList>
            <person name="Ugalde J.A."/>
            <person name="Narasingarao P."/>
            <person name="Kuo S."/>
            <person name="Podell S."/>
            <person name="Allen E.E."/>
        </authorList>
    </citation>
    <scope>NUCLEOTIDE SEQUENCE [LARGE SCALE GENOMIC DNA]</scope>
    <source>
        <strain evidence="1 2">G22</strain>
    </source>
</reference>
<proteinExistence type="predicted"/>
<dbReference type="NCBIfam" id="NF041911">
    <property type="entry name" value="HVO_0649"/>
    <property type="match status" value="1"/>
</dbReference>
<dbReference type="InterPro" id="IPR049696">
    <property type="entry name" value="HVO_0649-like"/>
</dbReference>
<comment type="caution">
    <text evidence="1">The sequence shown here is derived from an EMBL/GenBank/DDBJ whole genome shotgun (WGS) entry which is preliminary data.</text>
</comment>
<dbReference type="AlphaFoldDB" id="V4GWY7"/>
<dbReference type="EMBL" id="ASGZ01000006">
    <property type="protein sequence ID" value="ESP89691.1"/>
    <property type="molecule type" value="Genomic_DNA"/>
</dbReference>
<accession>V4GWY7</accession>
<dbReference type="eggNOG" id="arCOG08114">
    <property type="taxonomic scope" value="Archaea"/>
</dbReference>
<keyword evidence="2" id="KW-1185">Reference proteome</keyword>